<evidence type="ECO:0000256" key="7">
    <source>
        <dbReference type="ARBA" id="ARBA00023136"/>
    </source>
</evidence>
<evidence type="ECO:0000313" key="12">
    <source>
        <dbReference type="Proteomes" id="UP001327560"/>
    </source>
</evidence>
<dbReference type="Pfam" id="PF12022">
    <property type="entry name" value="COG2_C"/>
    <property type="match status" value="1"/>
</dbReference>
<accession>A0AAQ3QNP2</accession>
<evidence type="ECO:0000256" key="3">
    <source>
        <dbReference type="ARBA" id="ARBA00020977"/>
    </source>
</evidence>
<dbReference type="Proteomes" id="UP001327560">
    <property type="component" value="Chromosome 8"/>
</dbReference>
<keyword evidence="6" id="KW-0333">Golgi apparatus</keyword>
<name>A0AAQ3QNP2_9LILI</name>
<dbReference type="AlphaFoldDB" id="A0AAQ3QNP2"/>
<gene>
    <name evidence="11" type="ORF">Cni_G24667</name>
</gene>
<keyword evidence="7" id="KW-0472">Membrane</keyword>
<protein>
    <recommendedName>
        <fullName evidence="3">Conserved oligomeric Golgi complex subunit 2</fullName>
    </recommendedName>
    <alternativeName>
        <fullName evidence="8">Component of oligomeric Golgi complex 2</fullName>
    </alternativeName>
</protein>
<dbReference type="GO" id="GO:0015031">
    <property type="term" value="P:protein transport"/>
    <property type="evidence" value="ECO:0007669"/>
    <property type="project" value="UniProtKB-KW"/>
</dbReference>
<dbReference type="GO" id="GO:0000139">
    <property type="term" value="C:Golgi membrane"/>
    <property type="evidence" value="ECO:0007669"/>
    <property type="project" value="UniProtKB-SubCell"/>
</dbReference>
<evidence type="ECO:0000256" key="1">
    <source>
        <dbReference type="ARBA" id="ARBA00004395"/>
    </source>
</evidence>
<reference evidence="11 12" key="1">
    <citation type="submission" date="2023-10" db="EMBL/GenBank/DDBJ databases">
        <title>Chromosome-scale genome assembly provides insights into flower coloration mechanisms of Canna indica.</title>
        <authorList>
            <person name="Li C."/>
        </authorList>
    </citation>
    <scope>NUCLEOTIDE SEQUENCE [LARGE SCALE GENOMIC DNA]</scope>
    <source>
        <tissue evidence="11">Flower</tissue>
    </source>
</reference>
<evidence type="ECO:0000259" key="10">
    <source>
        <dbReference type="Pfam" id="PF12022"/>
    </source>
</evidence>
<evidence type="ECO:0000256" key="6">
    <source>
        <dbReference type="ARBA" id="ARBA00023034"/>
    </source>
</evidence>
<dbReference type="InterPro" id="IPR024602">
    <property type="entry name" value="COG_su2_N"/>
</dbReference>
<organism evidence="11 12">
    <name type="scientific">Canna indica</name>
    <name type="common">Indian-shot</name>
    <dbReference type="NCBI Taxonomy" id="4628"/>
    <lineage>
        <taxon>Eukaryota</taxon>
        <taxon>Viridiplantae</taxon>
        <taxon>Streptophyta</taxon>
        <taxon>Embryophyta</taxon>
        <taxon>Tracheophyta</taxon>
        <taxon>Spermatophyta</taxon>
        <taxon>Magnoliopsida</taxon>
        <taxon>Liliopsida</taxon>
        <taxon>Zingiberales</taxon>
        <taxon>Cannaceae</taxon>
        <taxon>Canna</taxon>
    </lineage>
</organism>
<evidence type="ECO:0000256" key="4">
    <source>
        <dbReference type="ARBA" id="ARBA00022448"/>
    </source>
</evidence>
<proteinExistence type="inferred from homology"/>
<comment type="subcellular location">
    <subcellularLocation>
        <location evidence="1">Golgi apparatus membrane</location>
        <topology evidence="1">Peripheral membrane protein</topology>
    </subcellularLocation>
</comment>
<dbReference type="GO" id="GO:0007030">
    <property type="term" value="P:Golgi organization"/>
    <property type="evidence" value="ECO:0007669"/>
    <property type="project" value="InterPro"/>
</dbReference>
<dbReference type="InterPro" id="IPR009316">
    <property type="entry name" value="COG2"/>
</dbReference>
<dbReference type="Pfam" id="PF06148">
    <property type="entry name" value="COG2_N"/>
    <property type="match status" value="1"/>
</dbReference>
<feature type="domain" description="Conserved oligomeric Golgi complex subunit 2 N-terminal" evidence="9">
    <location>
        <begin position="24"/>
        <end position="97"/>
    </location>
</feature>
<comment type="similarity">
    <text evidence="2">Belongs to the COG2 family.</text>
</comment>
<evidence type="ECO:0000313" key="11">
    <source>
        <dbReference type="EMBL" id="WOL15886.1"/>
    </source>
</evidence>
<dbReference type="PANTHER" id="PTHR12961">
    <property type="entry name" value="CONSERVED OLIGOMERIC GOLGI COMPLEX COMPONENT 2"/>
    <property type="match status" value="1"/>
</dbReference>
<evidence type="ECO:0000259" key="9">
    <source>
        <dbReference type="Pfam" id="PF06148"/>
    </source>
</evidence>
<dbReference type="InterPro" id="IPR024603">
    <property type="entry name" value="COG_complex_COG2_C"/>
</dbReference>
<dbReference type="GO" id="GO:0017119">
    <property type="term" value="C:Golgi transport complex"/>
    <property type="evidence" value="ECO:0007669"/>
    <property type="project" value="TreeGrafter"/>
</dbReference>
<feature type="domain" description="COG complex component COG2 C-terminal" evidence="10">
    <location>
        <begin position="407"/>
        <end position="710"/>
    </location>
</feature>
<evidence type="ECO:0000256" key="2">
    <source>
        <dbReference type="ARBA" id="ARBA00007603"/>
    </source>
</evidence>
<evidence type="ECO:0000256" key="8">
    <source>
        <dbReference type="ARBA" id="ARBA00031344"/>
    </source>
</evidence>
<evidence type="ECO:0000256" key="5">
    <source>
        <dbReference type="ARBA" id="ARBA00022927"/>
    </source>
</evidence>
<keyword evidence="12" id="KW-1185">Reference proteome</keyword>
<dbReference type="PANTHER" id="PTHR12961:SF0">
    <property type="entry name" value="CONSERVED OLIGOMERIC GOLGI COMPLEX SUBUNIT 2"/>
    <property type="match status" value="1"/>
</dbReference>
<sequence length="748" mass="83338">MADLLPPRSPTDLFGDPIDAKPPWFKSPAFLLSDFDPESYVAELRSFVPLESLAAELRSHLADLKAELVDLINRDYADFIGLSTRLVDVDSAASRMRAPLVEFRDKVASFRAVVDAALTAIHSGLRQRAEASAAREILELLLDTFHVVSKVEKLIKELPSTHSNISSAETVVAEKGSFPGANAVQNMEIGSNLREDQSILLERIASEMNRLKFYISHAKNLPFIENMEKRINNATLMLDGSLGNCFVDGLEHRDAKTIYNCLRAYAAIDNTSAAEELFRTTIVSPLIQKIIPHGHLHVVGASSDELEEDYQQIMQCVVNDCKFLLEISSTANSGFHVFDFLANSILKEVLIAIQKGKPGAFSPGRPAEFLKNYKSSLGFLAFLEGYCPSRSAVVKFREKDVYMDFIRQWNVGVYFSLKFQEIAGALDSALIVSTVKPVSIQGKHQKLTLKQSITLMESLKICWSDDVLVLSHSDKFLRLSLQLVSRYSTWLSHGLSARKARSASPNPVQNSEWAISAQIEDFIYVMHDVTFLVSELSGDYLGQVIQVLGSCSGEVVDLVRQSILQAGKTLEDLLPKIMDTMVEALVERSVEDLRQLKGVTATYRMTNKLPVRPSPYVSLILRPLKAFFDGELIELLTKDAQSELLHGATEKITNRYYELAADTVNVARKTESSLLRLRQGAQRRVGATSDSQDNNISDTEKICMQLFLDIQEYGRNLAAMGVEAADIPAYRSLWQCVAPEDRQSHISF</sequence>
<dbReference type="EMBL" id="CP136897">
    <property type="protein sequence ID" value="WOL15886.1"/>
    <property type="molecule type" value="Genomic_DNA"/>
</dbReference>
<dbReference type="GO" id="GO:0006891">
    <property type="term" value="P:intra-Golgi vesicle-mediated transport"/>
    <property type="evidence" value="ECO:0007669"/>
    <property type="project" value="TreeGrafter"/>
</dbReference>
<keyword evidence="4" id="KW-0813">Transport</keyword>
<keyword evidence="5" id="KW-0653">Protein transport</keyword>